<sequence>MENNRTFIPVQPGGEELQEIMGQVPSTLVRWGNSVLLLLVVSLLLATYFVSFPERITGRFQLEKAPVRHPVRQRGLTARPLYGVIRVGQKRAGKIEPGQTVLLKFDSYPVDEFGAVGGKVIRIADTSDSTGQWLIDVVLPNGLLTTRHQQLPHRTDMLAQADIVLEDVRLIHRIIPGLGIAH</sequence>
<proteinExistence type="predicted"/>
<evidence type="ECO:0000313" key="2">
    <source>
        <dbReference type="EMBL" id="ADB40678.1"/>
    </source>
</evidence>
<dbReference type="KEGG" id="sli:Slin_4700"/>
<evidence type="ECO:0000256" key="1">
    <source>
        <dbReference type="SAM" id="Phobius"/>
    </source>
</evidence>
<dbReference type="RefSeq" id="WP_012929182.1">
    <property type="nucleotide sequence ID" value="NC_013730.1"/>
</dbReference>
<reference evidence="2 3" key="1">
    <citation type="journal article" date="2010" name="Stand. Genomic Sci.">
        <title>Complete genome sequence of Spirosoma linguale type strain (1).</title>
        <authorList>
            <person name="Lail K."/>
            <person name="Sikorski J."/>
            <person name="Saunders E."/>
            <person name="Lapidus A."/>
            <person name="Glavina Del Rio T."/>
            <person name="Copeland A."/>
            <person name="Tice H."/>
            <person name="Cheng J.-F."/>
            <person name="Lucas S."/>
            <person name="Nolan M."/>
            <person name="Bruce D."/>
            <person name="Goodwin L."/>
            <person name="Pitluck S."/>
            <person name="Ivanova N."/>
            <person name="Mavromatis K."/>
            <person name="Ovchinnikova G."/>
            <person name="Pati A."/>
            <person name="Chen A."/>
            <person name="Palaniappan K."/>
            <person name="Land M."/>
            <person name="Hauser L."/>
            <person name="Chang Y.-J."/>
            <person name="Jeffries C.D."/>
            <person name="Chain P."/>
            <person name="Brettin T."/>
            <person name="Detter J.C."/>
            <person name="Schuetze A."/>
            <person name="Rohde M."/>
            <person name="Tindall B.J."/>
            <person name="Goeker M."/>
            <person name="Bristow J."/>
            <person name="Eisen J.A."/>
            <person name="Markowitz V."/>
            <person name="Hugenholtz P."/>
            <person name="Kyrpides N.C."/>
            <person name="Klenk H.-P."/>
            <person name="Chen F."/>
        </authorList>
    </citation>
    <scope>NUCLEOTIDE SEQUENCE [LARGE SCALE GENOMIC DNA]</scope>
    <source>
        <strain evidence="3">ATCC 33905 / DSM 74 / LMG 10896 / Claus 1</strain>
    </source>
</reference>
<dbReference type="eggNOG" id="COG0845">
    <property type="taxonomic scope" value="Bacteria"/>
</dbReference>
<dbReference type="AlphaFoldDB" id="D2QPL9"/>
<keyword evidence="1" id="KW-1133">Transmembrane helix</keyword>
<dbReference type="HOGENOM" id="CLU_1481134_0_0_10"/>
<organism evidence="2 3">
    <name type="scientific">Spirosoma linguale (strain ATCC 33905 / DSM 74 / LMG 10896 / Claus 1)</name>
    <dbReference type="NCBI Taxonomy" id="504472"/>
    <lineage>
        <taxon>Bacteria</taxon>
        <taxon>Pseudomonadati</taxon>
        <taxon>Bacteroidota</taxon>
        <taxon>Cytophagia</taxon>
        <taxon>Cytophagales</taxon>
        <taxon>Cytophagaceae</taxon>
        <taxon>Spirosoma</taxon>
    </lineage>
</organism>
<feature type="transmembrane region" description="Helical" evidence="1">
    <location>
        <begin position="31"/>
        <end position="50"/>
    </location>
</feature>
<gene>
    <name evidence="2" type="ordered locus">Slin_4700</name>
</gene>
<name>D2QPL9_SPILD</name>
<protein>
    <recommendedName>
        <fullName evidence="4">HlyD family secretion protein</fullName>
    </recommendedName>
</protein>
<dbReference type="EMBL" id="CP001769">
    <property type="protein sequence ID" value="ADB40678.1"/>
    <property type="molecule type" value="Genomic_DNA"/>
</dbReference>
<keyword evidence="1" id="KW-0812">Transmembrane</keyword>
<dbReference type="Proteomes" id="UP000002028">
    <property type="component" value="Chromosome"/>
</dbReference>
<evidence type="ECO:0000313" key="3">
    <source>
        <dbReference type="Proteomes" id="UP000002028"/>
    </source>
</evidence>
<keyword evidence="3" id="KW-1185">Reference proteome</keyword>
<accession>D2QPL9</accession>
<evidence type="ECO:0008006" key="4">
    <source>
        <dbReference type="Google" id="ProtNLM"/>
    </source>
</evidence>
<dbReference type="STRING" id="504472.Slin_4700"/>
<dbReference type="Gene3D" id="2.40.30.170">
    <property type="match status" value="1"/>
</dbReference>
<keyword evidence="1" id="KW-0472">Membrane</keyword>